<accession>A0A366H7N1</accession>
<organism evidence="1 2">
    <name type="scientific">Roseimicrobium gellanilyticum</name>
    <dbReference type="NCBI Taxonomy" id="748857"/>
    <lineage>
        <taxon>Bacteria</taxon>
        <taxon>Pseudomonadati</taxon>
        <taxon>Verrucomicrobiota</taxon>
        <taxon>Verrucomicrobiia</taxon>
        <taxon>Verrucomicrobiales</taxon>
        <taxon>Verrucomicrobiaceae</taxon>
        <taxon>Roseimicrobium</taxon>
    </lineage>
</organism>
<reference evidence="1 2" key="1">
    <citation type="submission" date="2018-06" db="EMBL/GenBank/DDBJ databases">
        <title>Genomic Encyclopedia of Type Strains, Phase IV (KMG-IV): sequencing the most valuable type-strain genomes for metagenomic binning, comparative biology and taxonomic classification.</title>
        <authorList>
            <person name="Goeker M."/>
        </authorList>
    </citation>
    <scope>NUCLEOTIDE SEQUENCE [LARGE SCALE GENOMIC DNA]</scope>
    <source>
        <strain evidence="1 2">DSM 25532</strain>
    </source>
</reference>
<name>A0A366H7N1_9BACT</name>
<protein>
    <submittedName>
        <fullName evidence="1">Uncharacterized protein</fullName>
    </submittedName>
</protein>
<evidence type="ECO:0000313" key="1">
    <source>
        <dbReference type="EMBL" id="RBP38172.1"/>
    </source>
</evidence>
<gene>
    <name evidence="1" type="ORF">DES53_112170</name>
</gene>
<proteinExistence type="predicted"/>
<dbReference type="EMBL" id="QNRR01000012">
    <property type="protein sequence ID" value="RBP38172.1"/>
    <property type="molecule type" value="Genomic_DNA"/>
</dbReference>
<sequence>MRSYDDNVTAGFFRSPDNHIPRLTNLHPQIPVQGLWKTSPTDFHEPLKCLLYTHRSFFSARRTVWHHWTRFQRVHQGQVASPVFGQFPGHVQGMTCSRSMVIADQKPHESQRDGCYQQGASTVFRWFGHQNGTRSFLYNPLGNAADQHSREARTPVAGHYDEVIILFSRQVAYRVRRIAHHDASVQL</sequence>
<evidence type="ECO:0000313" key="2">
    <source>
        <dbReference type="Proteomes" id="UP000253426"/>
    </source>
</evidence>
<keyword evidence="2" id="KW-1185">Reference proteome</keyword>
<dbReference type="AlphaFoldDB" id="A0A366H7N1"/>
<comment type="caution">
    <text evidence="1">The sequence shown here is derived from an EMBL/GenBank/DDBJ whole genome shotgun (WGS) entry which is preliminary data.</text>
</comment>
<dbReference type="Proteomes" id="UP000253426">
    <property type="component" value="Unassembled WGS sequence"/>
</dbReference>